<dbReference type="VEuPathDB" id="FungiDB:H257_10977"/>
<reference evidence="1 2" key="1">
    <citation type="submission" date="2019-06" db="EMBL/GenBank/DDBJ databases">
        <title>Genomics analysis of Aphanomyces spp. identifies a new class of oomycete effector associated with host adaptation.</title>
        <authorList>
            <person name="Gaulin E."/>
        </authorList>
    </citation>
    <scope>NUCLEOTIDE SEQUENCE [LARGE SCALE GENOMIC DNA]</scope>
    <source>
        <strain evidence="1 2">E</strain>
    </source>
</reference>
<feature type="non-terminal residue" evidence="1">
    <location>
        <position position="1"/>
    </location>
</feature>
<dbReference type="EMBL" id="VJMI01018768">
    <property type="protein sequence ID" value="KAF0709484.1"/>
    <property type="molecule type" value="Genomic_DNA"/>
</dbReference>
<dbReference type="PANTHER" id="PTHR45224">
    <property type="entry name" value="OS01G0527900 PROTEIN-RELATED"/>
    <property type="match status" value="1"/>
</dbReference>
<dbReference type="AlphaFoldDB" id="A0A6A4ZL24"/>
<evidence type="ECO:0000313" key="2">
    <source>
        <dbReference type="Proteomes" id="UP000469452"/>
    </source>
</evidence>
<proteinExistence type="predicted"/>
<comment type="caution">
    <text evidence="1">The sequence shown here is derived from an EMBL/GenBank/DDBJ whole genome shotgun (WGS) entry which is preliminary data.</text>
</comment>
<dbReference type="PANTHER" id="PTHR45224:SF16">
    <property type="entry name" value="OS01G0527900 PROTEIN"/>
    <property type="match status" value="1"/>
</dbReference>
<evidence type="ECO:0000313" key="1">
    <source>
        <dbReference type="EMBL" id="KAF0709484.1"/>
    </source>
</evidence>
<gene>
    <name evidence="1" type="ORF">AaE_012870</name>
</gene>
<accession>A0A6A4ZL24</accession>
<name>A0A6A4ZL24_APHAT</name>
<organism evidence="1 2">
    <name type="scientific">Aphanomyces astaci</name>
    <name type="common">Crayfish plague agent</name>
    <dbReference type="NCBI Taxonomy" id="112090"/>
    <lineage>
        <taxon>Eukaryota</taxon>
        <taxon>Sar</taxon>
        <taxon>Stramenopiles</taxon>
        <taxon>Oomycota</taxon>
        <taxon>Saprolegniomycetes</taxon>
        <taxon>Saprolegniales</taxon>
        <taxon>Verrucalvaceae</taxon>
        <taxon>Aphanomyces</taxon>
    </lineage>
</organism>
<sequence length="247" mass="27563">TGDGLYIHWRDTINKQVAAFASALKLSTSIVRSGYNTEQYMADADEYFKAQKWNKKQTPFKLVHCWEIPKDQPKWQRASNVASDGPGVAAVPASVLTAPSAIALAQEKRPIGSKRAKLAQLGNIYRYYYIYVINTAKMHADLVAAMVAKNAIAQRALDATLFTVPIPDDSDAKLFFSLKRKEALMRAQADVRRAENAMIELGSKRPRRLERRRGGWDIGGGTRTVVLGLTTNPGANLSYILHYKIMY</sequence>
<protein>
    <submittedName>
        <fullName evidence="1">Uncharacterized protein</fullName>
    </submittedName>
</protein>
<dbReference type="Proteomes" id="UP000469452">
    <property type="component" value="Unassembled WGS sequence"/>
</dbReference>